<dbReference type="PANTHER" id="PTHR30204">
    <property type="entry name" value="REDOX-CYCLING DRUG-SENSING TRANSCRIPTIONAL ACTIVATOR SOXR"/>
    <property type="match status" value="1"/>
</dbReference>
<evidence type="ECO:0000313" key="5">
    <source>
        <dbReference type="EMBL" id="OGD08730.1"/>
    </source>
</evidence>
<dbReference type="PANTHER" id="PTHR30204:SF94">
    <property type="entry name" value="HEAVY METAL-DEPENDENT TRANSCRIPTIONAL REGULATOR HI_0293-RELATED"/>
    <property type="match status" value="1"/>
</dbReference>
<dbReference type="PROSITE" id="PS50937">
    <property type="entry name" value="HTH_MERR_2"/>
    <property type="match status" value="1"/>
</dbReference>
<dbReference type="AlphaFoldDB" id="A0A1F4ZR45"/>
<keyword evidence="3" id="KW-0804">Transcription</keyword>
<name>A0A1F4ZR45_9BACT</name>
<dbReference type="GO" id="GO:0003700">
    <property type="term" value="F:DNA-binding transcription factor activity"/>
    <property type="evidence" value="ECO:0007669"/>
    <property type="project" value="InterPro"/>
</dbReference>
<feature type="domain" description="HTH merR-type" evidence="4">
    <location>
        <begin position="3"/>
        <end position="72"/>
    </location>
</feature>
<evidence type="ECO:0000256" key="3">
    <source>
        <dbReference type="ARBA" id="ARBA00023163"/>
    </source>
</evidence>
<dbReference type="GO" id="GO:0003677">
    <property type="term" value="F:DNA binding"/>
    <property type="evidence" value="ECO:0007669"/>
    <property type="project" value="UniProtKB-KW"/>
</dbReference>
<evidence type="ECO:0000259" key="4">
    <source>
        <dbReference type="PROSITE" id="PS50937"/>
    </source>
</evidence>
<comment type="caution">
    <text evidence="5">The sequence shown here is derived from an EMBL/GenBank/DDBJ whole genome shotgun (WGS) entry which is preliminary data.</text>
</comment>
<keyword evidence="2" id="KW-0238">DNA-binding</keyword>
<dbReference type="EMBL" id="MEXR01000052">
    <property type="protein sequence ID" value="OGD08730.1"/>
    <property type="molecule type" value="Genomic_DNA"/>
</dbReference>
<dbReference type="Proteomes" id="UP000176424">
    <property type="component" value="Unassembled WGS sequence"/>
</dbReference>
<reference evidence="5 6" key="1">
    <citation type="journal article" date="2016" name="Nat. Commun.">
        <title>Thousands of microbial genomes shed light on interconnected biogeochemical processes in an aquifer system.</title>
        <authorList>
            <person name="Anantharaman K."/>
            <person name="Brown C.T."/>
            <person name="Hug L.A."/>
            <person name="Sharon I."/>
            <person name="Castelle C.J."/>
            <person name="Probst A.J."/>
            <person name="Thomas B.C."/>
            <person name="Singh A."/>
            <person name="Wilkins M.J."/>
            <person name="Karaoz U."/>
            <person name="Brodie E.L."/>
            <person name="Williams K.H."/>
            <person name="Hubbard S.S."/>
            <person name="Banfield J.F."/>
        </authorList>
    </citation>
    <scope>NUCLEOTIDE SEQUENCE [LARGE SCALE GENOMIC DNA]</scope>
</reference>
<evidence type="ECO:0000256" key="2">
    <source>
        <dbReference type="ARBA" id="ARBA00023125"/>
    </source>
</evidence>
<dbReference type="PRINTS" id="PR00040">
    <property type="entry name" value="HTHMERR"/>
</dbReference>
<sequence>MDNHTIGQTAKITGLSPKTIRFYEESGVITPATRGENGYRAYTQKSIEELKVLKYARDLGLPLSEIKKLMRGCEDGNCAHSRNYILDSITNYLKILDDRLGQMQLLRSKLNDLQQKMTSGDSSCNNGGFCCDILHQLVDVPVSKKGGDTNEGSD</sequence>
<evidence type="ECO:0000313" key="6">
    <source>
        <dbReference type="Proteomes" id="UP000176424"/>
    </source>
</evidence>
<dbReference type="STRING" id="1797263.A2397_04185"/>
<evidence type="ECO:0000256" key="1">
    <source>
        <dbReference type="ARBA" id="ARBA00023015"/>
    </source>
</evidence>
<dbReference type="Gene3D" id="1.10.1660.10">
    <property type="match status" value="1"/>
</dbReference>
<dbReference type="Pfam" id="PF13411">
    <property type="entry name" value="MerR_1"/>
    <property type="match status" value="1"/>
</dbReference>
<dbReference type="SMART" id="SM00422">
    <property type="entry name" value="HTH_MERR"/>
    <property type="match status" value="1"/>
</dbReference>
<protein>
    <recommendedName>
        <fullName evidence="4">HTH merR-type domain-containing protein</fullName>
    </recommendedName>
</protein>
<organism evidence="5 6">
    <name type="scientific">Candidatus Amesbacteria bacterium RIFOXYB1_FULL_44_23</name>
    <dbReference type="NCBI Taxonomy" id="1797263"/>
    <lineage>
        <taxon>Bacteria</taxon>
        <taxon>Candidatus Amesiibacteriota</taxon>
    </lineage>
</organism>
<proteinExistence type="predicted"/>
<dbReference type="InterPro" id="IPR047057">
    <property type="entry name" value="MerR_fam"/>
</dbReference>
<dbReference type="SUPFAM" id="SSF46955">
    <property type="entry name" value="Putative DNA-binding domain"/>
    <property type="match status" value="1"/>
</dbReference>
<accession>A0A1F4ZR45</accession>
<dbReference type="InterPro" id="IPR000551">
    <property type="entry name" value="MerR-type_HTH_dom"/>
</dbReference>
<keyword evidence="1" id="KW-0805">Transcription regulation</keyword>
<dbReference type="InterPro" id="IPR009061">
    <property type="entry name" value="DNA-bd_dom_put_sf"/>
</dbReference>
<gene>
    <name evidence="5" type="ORF">A2397_04185</name>
</gene>